<name>A0A1V0DZC1_9CAUD</name>
<evidence type="ECO:0000313" key="2">
    <source>
        <dbReference type="Proteomes" id="UP000221758"/>
    </source>
</evidence>
<reference evidence="1 2" key="1">
    <citation type="submission" date="2017-02" db="EMBL/GenBank/DDBJ databases">
        <title>The complete genome of Acinetobacter Baumannii phage WCHABP12.</title>
        <authorList>
            <person name="Zhou W."/>
            <person name="Feng Y."/>
            <person name="Zong Z."/>
        </authorList>
    </citation>
    <scope>NUCLEOTIDE SEQUENCE [LARGE SCALE GENOMIC DNA]</scope>
</reference>
<accession>A0A1V0DZC1</accession>
<gene>
    <name evidence="1" type="ORF">ABP12_00079</name>
</gene>
<keyword evidence="2" id="KW-1185">Reference proteome</keyword>
<dbReference type="EMBL" id="KY670595">
    <property type="protein sequence ID" value="ARB06820.1"/>
    <property type="molecule type" value="Genomic_DNA"/>
</dbReference>
<sequence>MNIDEIKRNAPDGATHYMSNRYTGITYLKIGDNITGNYFDCKAWVKKKGWCGELTIKKCWFFGTYYLVCFDSDPWAQTDANPL</sequence>
<organism evidence="1 2">
    <name type="scientific">Acinetobacter phage WCHABP12</name>
    <dbReference type="NCBI Taxonomy" id="1965454"/>
    <lineage>
        <taxon>Viruses</taxon>
        <taxon>Duplodnaviria</taxon>
        <taxon>Heunggongvirae</taxon>
        <taxon>Uroviricota</taxon>
        <taxon>Caudoviricetes</taxon>
        <taxon>Obolenskvirus</taxon>
        <taxon>Obolenskvirus WCHABP12</taxon>
    </lineage>
</organism>
<evidence type="ECO:0000313" key="1">
    <source>
        <dbReference type="EMBL" id="ARB06820.1"/>
    </source>
</evidence>
<protein>
    <submittedName>
        <fullName evidence="1">Uncharacterized protein</fullName>
    </submittedName>
</protein>
<proteinExistence type="predicted"/>
<dbReference type="OrthoDB" id="32683at10239"/>
<dbReference type="Proteomes" id="UP000221758">
    <property type="component" value="Segment"/>
</dbReference>